<dbReference type="PANTHER" id="PTHR35813">
    <property type="entry name" value="INNER MEMBRANE PROTEIN YBAN"/>
    <property type="match status" value="1"/>
</dbReference>
<dbReference type="InterPro" id="IPR007401">
    <property type="entry name" value="DUF454"/>
</dbReference>
<dbReference type="Proteomes" id="UP000036406">
    <property type="component" value="Chromosome"/>
</dbReference>
<keyword evidence="1 2" id="KW-0472">Membrane</keyword>
<dbReference type="AlphaFoldDB" id="A0A0H4I3F5"/>
<dbReference type="PATRIC" id="fig|330734.3.peg.3120"/>
<keyword evidence="4" id="KW-1185">Reference proteome</keyword>
<dbReference type="Pfam" id="PF04304">
    <property type="entry name" value="DUF454"/>
    <property type="match status" value="1"/>
</dbReference>
<dbReference type="EMBL" id="CP011494">
    <property type="protein sequence ID" value="AKO53529.1"/>
    <property type="molecule type" value="Genomic_DNA"/>
</dbReference>
<evidence type="ECO:0000313" key="4">
    <source>
        <dbReference type="Proteomes" id="UP000036406"/>
    </source>
</evidence>
<dbReference type="STRING" id="330734.ABA45_14805"/>
<keyword evidence="2" id="KW-1133">Transmembrane helix</keyword>
<evidence type="ECO:0000256" key="2">
    <source>
        <dbReference type="SAM" id="Phobius"/>
    </source>
</evidence>
<name>A0A0H4I3F5_9GAMM</name>
<keyword evidence="2" id="KW-0812">Transmembrane</keyword>
<protein>
    <recommendedName>
        <fullName evidence="1">Inner membrane protein</fullName>
    </recommendedName>
</protein>
<sequence length="122" mass="13425">MSSRYRKTGYRILAYISMAFAFVGVVLPVLPTTPFVLLAAFFASKGSPAFAFWLDNHPKFGPIILQWRARQAIPASAKVMACSMMTLSWGFLFWGGATPLVLVIVGITLVAVACYLLTRPTY</sequence>
<keyword evidence="1" id="KW-0997">Cell inner membrane</keyword>
<keyword evidence="1" id="KW-1003">Cell membrane</keyword>
<evidence type="ECO:0000256" key="1">
    <source>
        <dbReference type="PIRNR" id="PIRNR016789"/>
    </source>
</evidence>
<dbReference type="PANTHER" id="PTHR35813:SF1">
    <property type="entry name" value="INNER MEMBRANE PROTEIN YBAN"/>
    <property type="match status" value="1"/>
</dbReference>
<dbReference type="PIRSF" id="PIRSF016789">
    <property type="entry name" value="DUF454"/>
    <property type="match status" value="1"/>
</dbReference>
<gene>
    <name evidence="3" type="ORF">ABA45_14805</name>
</gene>
<feature type="transmembrane region" description="Helical" evidence="2">
    <location>
        <begin position="100"/>
        <end position="118"/>
    </location>
</feature>
<dbReference type="GO" id="GO:0005886">
    <property type="term" value="C:plasma membrane"/>
    <property type="evidence" value="ECO:0007669"/>
    <property type="project" value="UniProtKB-SubCell"/>
</dbReference>
<reference evidence="3 4" key="1">
    <citation type="submission" date="2015-05" db="EMBL/GenBank/DDBJ databases">
        <title>Complete genome of Marinobacter psychrophilus strain 20041T isolated from sea-ice of the Canadian Basin.</title>
        <authorList>
            <person name="Song L."/>
            <person name="Ren L."/>
            <person name="Yu Y."/>
            <person name="Wang X."/>
        </authorList>
    </citation>
    <scope>NUCLEOTIDE SEQUENCE [LARGE SCALE GENOMIC DNA]</scope>
    <source>
        <strain evidence="3 4">20041</strain>
    </source>
</reference>
<proteinExistence type="predicted"/>
<dbReference type="KEGG" id="mpq:ABA45_14805"/>
<comment type="subcellular location">
    <subcellularLocation>
        <location evidence="1">Cell inner membrane</location>
        <topology evidence="1">Multi-pass membrane protein</topology>
    </subcellularLocation>
</comment>
<organism evidence="3 4">
    <name type="scientific">Marinobacter psychrophilus</name>
    <dbReference type="NCBI Taxonomy" id="330734"/>
    <lineage>
        <taxon>Bacteria</taxon>
        <taxon>Pseudomonadati</taxon>
        <taxon>Pseudomonadota</taxon>
        <taxon>Gammaproteobacteria</taxon>
        <taxon>Pseudomonadales</taxon>
        <taxon>Marinobacteraceae</taxon>
        <taxon>Marinobacter</taxon>
    </lineage>
</organism>
<accession>A0A0H4I3F5</accession>
<evidence type="ECO:0000313" key="3">
    <source>
        <dbReference type="EMBL" id="AKO53529.1"/>
    </source>
</evidence>